<dbReference type="PROSITE" id="PS51257">
    <property type="entry name" value="PROKAR_LIPOPROTEIN"/>
    <property type="match status" value="1"/>
</dbReference>
<feature type="domain" description="DUF3887" evidence="2">
    <location>
        <begin position="46"/>
        <end position="135"/>
    </location>
</feature>
<reference evidence="3 4" key="1">
    <citation type="journal article" date="2015" name="Antonie Van Leeuwenhoek">
        <title>Oceanobacillus bengalensis sp. nov., a bacterium isolated from seawater of the Bay of Bengal.</title>
        <authorList>
            <person name="Yongchang O."/>
            <person name="Xiang W."/>
            <person name="Wang G."/>
        </authorList>
    </citation>
    <scope>NUCLEOTIDE SEQUENCE [LARGE SCALE GENOMIC DNA]</scope>
    <source>
        <strain evidence="3 4">MCCC 1K00260</strain>
    </source>
</reference>
<dbReference type="RefSeq" id="WP_121128802.1">
    <property type="nucleotide sequence ID" value="NZ_JBHUFK010000001.1"/>
</dbReference>
<comment type="caution">
    <text evidence="3">The sequence shown here is derived from an EMBL/GenBank/DDBJ whole genome shotgun (WGS) entry which is preliminary data.</text>
</comment>
<evidence type="ECO:0000256" key="1">
    <source>
        <dbReference type="SAM" id="SignalP"/>
    </source>
</evidence>
<name>A0A494Z4U6_9BACI</name>
<feature type="chain" id="PRO_5038885036" evidence="1">
    <location>
        <begin position="23"/>
        <end position="138"/>
    </location>
</feature>
<gene>
    <name evidence="3" type="ORF">D8M05_03755</name>
</gene>
<protein>
    <submittedName>
        <fullName evidence="3">DUF3887 domain-containing protein</fullName>
    </submittedName>
</protein>
<organism evidence="3 4">
    <name type="scientific">Oceanobacillus bengalensis</name>
    <dbReference type="NCBI Taxonomy" id="1435466"/>
    <lineage>
        <taxon>Bacteria</taxon>
        <taxon>Bacillati</taxon>
        <taxon>Bacillota</taxon>
        <taxon>Bacilli</taxon>
        <taxon>Bacillales</taxon>
        <taxon>Bacillaceae</taxon>
        <taxon>Oceanobacillus</taxon>
    </lineage>
</organism>
<dbReference type="InterPro" id="IPR024981">
    <property type="entry name" value="DUF3887"/>
</dbReference>
<dbReference type="Gene3D" id="3.10.450.590">
    <property type="match status" value="1"/>
</dbReference>
<dbReference type="EMBL" id="RBZO01000004">
    <property type="protein sequence ID" value="RKQ17529.1"/>
    <property type="molecule type" value="Genomic_DNA"/>
</dbReference>
<evidence type="ECO:0000313" key="3">
    <source>
        <dbReference type="EMBL" id="RKQ17529.1"/>
    </source>
</evidence>
<keyword evidence="1" id="KW-0732">Signal</keyword>
<dbReference type="AlphaFoldDB" id="A0A494Z4U6"/>
<sequence length="138" mass="16147">MKKKHYYILISMFLILFIAGCADDESEQKEEEFQESAEKDANIVFAEEFVMFLNEGRYEDATEYYDETMKDELPASELEEAWTSLEEQFGSFVSQEYQSTEKLEGYDVVLINGSFEEQDVVFQITLDQNEKIAGFYVK</sequence>
<dbReference type="OrthoDB" id="2721765at2"/>
<proteinExistence type="predicted"/>
<accession>A0A494Z4U6</accession>
<keyword evidence="4" id="KW-1185">Reference proteome</keyword>
<evidence type="ECO:0000259" key="2">
    <source>
        <dbReference type="Pfam" id="PF13026"/>
    </source>
</evidence>
<dbReference type="Pfam" id="PF13026">
    <property type="entry name" value="DUF3887"/>
    <property type="match status" value="1"/>
</dbReference>
<evidence type="ECO:0000313" key="4">
    <source>
        <dbReference type="Proteomes" id="UP000281813"/>
    </source>
</evidence>
<feature type="signal peptide" evidence="1">
    <location>
        <begin position="1"/>
        <end position="22"/>
    </location>
</feature>
<dbReference type="Proteomes" id="UP000281813">
    <property type="component" value="Unassembled WGS sequence"/>
</dbReference>